<feature type="compositionally biased region" description="Polar residues" evidence="1">
    <location>
        <begin position="117"/>
        <end position="132"/>
    </location>
</feature>
<evidence type="ECO:0000256" key="1">
    <source>
        <dbReference type="SAM" id="MobiDB-lite"/>
    </source>
</evidence>
<name>A0A2I0AMT5_9ASPA</name>
<sequence length="169" mass="18250">MAQMCKDFVSDTKPIVWQTTSHSFSKTDVICPQPVRVPRIPNFLEGLNKVSPMPKSILAKQRGGSGFEILNNRPDQDDLESDSDCVNWKGFLCGSPPVRSHNPLVHDVQFTKQTQSFASPLGNSSGSPTPSTAVEKGSPSCFISGSPKVRIEGFSCSKSDTHCVVPALA</sequence>
<organism evidence="2 3">
    <name type="scientific">Apostasia shenzhenica</name>
    <dbReference type="NCBI Taxonomy" id="1088818"/>
    <lineage>
        <taxon>Eukaryota</taxon>
        <taxon>Viridiplantae</taxon>
        <taxon>Streptophyta</taxon>
        <taxon>Embryophyta</taxon>
        <taxon>Tracheophyta</taxon>
        <taxon>Spermatophyta</taxon>
        <taxon>Magnoliopsida</taxon>
        <taxon>Liliopsida</taxon>
        <taxon>Asparagales</taxon>
        <taxon>Orchidaceae</taxon>
        <taxon>Apostasioideae</taxon>
        <taxon>Apostasia</taxon>
    </lineage>
</organism>
<dbReference type="Proteomes" id="UP000236161">
    <property type="component" value="Unassembled WGS sequence"/>
</dbReference>
<evidence type="ECO:0000313" key="2">
    <source>
        <dbReference type="EMBL" id="PKA56861.1"/>
    </source>
</evidence>
<dbReference type="OrthoDB" id="1917254at2759"/>
<dbReference type="AlphaFoldDB" id="A0A2I0AMT5"/>
<evidence type="ECO:0000313" key="3">
    <source>
        <dbReference type="Proteomes" id="UP000236161"/>
    </source>
</evidence>
<dbReference type="PANTHER" id="PTHR33384:SF27">
    <property type="entry name" value="OS05G0102500 PROTEIN"/>
    <property type="match status" value="1"/>
</dbReference>
<proteinExistence type="predicted"/>
<dbReference type="STRING" id="1088818.A0A2I0AMT5"/>
<reference evidence="2 3" key="1">
    <citation type="journal article" date="2017" name="Nature">
        <title>The Apostasia genome and the evolution of orchids.</title>
        <authorList>
            <person name="Zhang G.Q."/>
            <person name="Liu K.W."/>
            <person name="Li Z."/>
            <person name="Lohaus R."/>
            <person name="Hsiao Y.Y."/>
            <person name="Niu S.C."/>
            <person name="Wang J.Y."/>
            <person name="Lin Y.C."/>
            <person name="Xu Q."/>
            <person name="Chen L.J."/>
            <person name="Yoshida K."/>
            <person name="Fujiwara S."/>
            <person name="Wang Z.W."/>
            <person name="Zhang Y.Q."/>
            <person name="Mitsuda N."/>
            <person name="Wang M."/>
            <person name="Liu G.H."/>
            <person name="Pecoraro L."/>
            <person name="Huang H.X."/>
            <person name="Xiao X.J."/>
            <person name="Lin M."/>
            <person name="Wu X.Y."/>
            <person name="Wu W.L."/>
            <person name="Chen Y.Y."/>
            <person name="Chang S.B."/>
            <person name="Sakamoto S."/>
            <person name="Ohme-Takagi M."/>
            <person name="Yagi M."/>
            <person name="Zeng S.J."/>
            <person name="Shen C.Y."/>
            <person name="Yeh C.M."/>
            <person name="Luo Y.B."/>
            <person name="Tsai W.C."/>
            <person name="Van de Peer Y."/>
            <person name="Liu Z.J."/>
        </authorList>
    </citation>
    <scope>NUCLEOTIDE SEQUENCE [LARGE SCALE GENOMIC DNA]</scope>
    <source>
        <strain evidence="3">cv. Shenzhen</strain>
        <tissue evidence="2">Stem</tissue>
    </source>
</reference>
<gene>
    <name evidence="2" type="ORF">AXF42_Ash002164</name>
</gene>
<feature type="region of interest" description="Disordered" evidence="1">
    <location>
        <begin position="117"/>
        <end position="136"/>
    </location>
</feature>
<accession>A0A2I0AMT5</accession>
<dbReference type="EMBL" id="KZ451969">
    <property type="protein sequence ID" value="PKA56861.1"/>
    <property type="molecule type" value="Genomic_DNA"/>
</dbReference>
<protein>
    <submittedName>
        <fullName evidence="2">Uncharacterized protein</fullName>
    </submittedName>
</protein>
<dbReference type="PANTHER" id="PTHR33384">
    <property type="entry name" value="EXPRESSED PROTEIN"/>
    <property type="match status" value="1"/>
</dbReference>
<keyword evidence="3" id="KW-1185">Reference proteome</keyword>